<comment type="caution">
    <text evidence="1">The sequence shown here is derived from an EMBL/GenBank/DDBJ whole genome shotgun (WGS) entry which is preliminary data.</text>
</comment>
<organism evidence="1 2">
    <name type="scientific">Nocardiopsis suaedae</name>
    <dbReference type="NCBI Taxonomy" id="3018444"/>
    <lineage>
        <taxon>Bacteria</taxon>
        <taxon>Bacillati</taxon>
        <taxon>Actinomycetota</taxon>
        <taxon>Actinomycetes</taxon>
        <taxon>Streptosporangiales</taxon>
        <taxon>Nocardiopsidaceae</taxon>
        <taxon>Nocardiopsis</taxon>
    </lineage>
</organism>
<sequence length="62" mass="6557">MDQQIATEVAESEQLAHLSASHSNALVANPFDEAVAVEAEESEQLAHLSASHSNALVANPFE</sequence>
<proteinExistence type="predicted"/>
<dbReference type="Proteomes" id="UP001165685">
    <property type="component" value="Unassembled WGS sequence"/>
</dbReference>
<dbReference type="EMBL" id="JAQFWP010000029">
    <property type="protein sequence ID" value="MDA2806057.1"/>
    <property type="molecule type" value="Genomic_DNA"/>
</dbReference>
<evidence type="ECO:0000313" key="1">
    <source>
        <dbReference type="EMBL" id="MDA2806057.1"/>
    </source>
</evidence>
<keyword evidence="2" id="KW-1185">Reference proteome</keyword>
<accession>A0ABT4TMY3</accession>
<evidence type="ECO:0000313" key="2">
    <source>
        <dbReference type="Proteomes" id="UP001165685"/>
    </source>
</evidence>
<name>A0ABT4TMY3_9ACTN</name>
<gene>
    <name evidence="1" type="primary">amiA</name>
    <name evidence="1" type="ORF">O4U47_16200</name>
</gene>
<dbReference type="RefSeq" id="WP_270678703.1">
    <property type="nucleotide sequence ID" value="NZ_JAQFWP010000029.1"/>
</dbReference>
<reference evidence="1" key="1">
    <citation type="submission" date="2023-01" db="EMBL/GenBank/DDBJ databases">
        <title>Draft genome sequence of Nocardiopsis sp. LSu2-4 isolated from halophytes.</title>
        <authorList>
            <person name="Duangmal K."/>
            <person name="Chantavorakit T."/>
        </authorList>
    </citation>
    <scope>NUCLEOTIDE SEQUENCE</scope>
    <source>
        <strain evidence="1">LSu2-4</strain>
    </source>
</reference>
<dbReference type="NCBIfam" id="NF040714">
    <property type="entry name" value="streptamidine"/>
    <property type="match status" value="2"/>
</dbReference>
<protein>
    <submittedName>
        <fullName evidence="1">Streptamidine family RiPP</fullName>
    </submittedName>
</protein>